<comment type="caution">
    <text evidence="1">The sequence shown here is derived from an EMBL/GenBank/DDBJ whole genome shotgun (WGS) entry which is preliminary data.</text>
</comment>
<keyword evidence="1" id="KW-0540">Nuclease</keyword>
<dbReference type="GO" id="GO:0009036">
    <property type="term" value="F:type II site-specific deoxyribonuclease activity"/>
    <property type="evidence" value="ECO:0007669"/>
    <property type="project" value="InterPro"/>
</dbReference>
<dbReference type="InterPro" id="IPR019071">
    <property type="entry name" value="Restrct_endonuc_II_XcyI"/>
</dbReference>
<protein>
    <submittedName>
        <fullName evidence="1">XcyI family restriction endonuclease</fullName>
    </submittedName>
</protein>
<dbReference type="GO" id="GO:0000287">
    <property type="term" value="F:magnesium ion binding"/>
    <property type="evidence" value="ECO:0007669"/>
    <property type="project" value="InterPro"/>
</dbReference>
<proteinExistence type="predicted"/>
<evidence type="ECO:0000313" key="2">
    <source>
        <dbReference type="Proteomes" id="UP000449004"/>
    </source>
</evidence>
<accession>A0A7V7YKP0</accession>
<dbReference type="Pfam" id="PF09571">
    <property type="entry name" value="RE_XcyI"/>
    <property type="match status" value="1"/>
</dbReference>
<dbReference type="AlphaFoldDB" id="A0A7V7YKP0"/>
<dbReference type="RefSeq" id="WP_152150582.1">
    <property type="nucleotide sequence ID" value="NZ_WELC01000001.1"/>
</dbReference>
<name>A0A7V7YKP0_9GAMM</name>
<reference evidence="1 2" key="1">
    <citation type="submission" date="2019-10" db="EMBL/GenBank/DDBJ databases">
        <title>Halotolerant bacteria associated to Saharan-endemic halophytes Stipa tenacissima L. and Atriplex halimus L mitigate salt stress and promote growth of tomato plants.</title>
        <authorList>
            <person name="Dif G."/>
        </authorList>
    </citation>
    <scope>NUCLEOTIDE SEQUENCE [LARGE SCALE GENOMIC DNA]</scope>
    <source>
        <strain evidence="1 2">IS26</strain>
    </source>
</reference>
<keyword evidence="1" id="KW-0378">Hydrolase</keyword>
<dbReference type="GO" id="GO:0003677">
    <property type="term" value="F:DNA binding"/>
    <property type="evidence" value="ECO:0007669"/>
    <property type="project" value="InterPro"/>
</dbReference>
<dbReference type="GO" id="GO:0009307">
    <property type="term" value="P:DNA restriction-modification system"/>
    <property type="evidence" value="ECO:0007669"/>
    <property type="project" value="InterPro"/>
</dbReference>
<sequence>MKTKLSFPLPELQVSFSLRLSEFRQTWLQDALLKTVSALSIVEVDAQLSRFVSGRDLTSLASRGLRGELVFPVPVILEANPYLLGYYRLLLGFSQKEFYGPEFGVASMKSMEIDGRLSARSKVTVDEVCFALCSAASHLIGSLSPEDLTIDRLDDLTLLTVGPQMRGGVNNKLGQKGIVEVFEIIQEILEPAIVSTTREAIEVKNNSGRKVWVEFASDPDIIIREMMPDKSSRRILAIEVKSGTDNSNIHNRIGEAEKSHQKAKAAGYRECWTVINVSRLDYEKAKTESPTTNTFYALADLKSRSGRVYEDFKQNVVAMVGISF</sequence>
<gene>
    <name evidence="1" type="ORF">F9K92_00145</name>
</gene>
<dbReference type="Proteomes" id="UP000449004">
    <property type="component" value="Unassembled WGS sequence"/>
</dbReference>
<organism evidence="1 2">
    <name type="scientific">Stenotrophomonas rhizophila</name>
    <dbReference type="NCBI Taxonomy" id="216778"/>
    <lineage>
        <taxon>Bacteria</taxon>
        <taxon>Pseudomonadati</taxon>
        <taxon>Pseudomonadota</taxon>
        <taxon>Gammaproteobacteria</taxon>
        <taxon>Lysobacterales</taxon>
        <taxon>Lysobacteraceae</taxon>
        <taxon>Stenotrophomonas</taxon>
    </lineage>
</organism>
<dbReference type="EMBL" id="WELC01000001">
    <property type="protein sequence ID" value="KAB7632960.1"/>
    <property type="molecule type" value="Genomic_DNA"/>
</dbReference>
<evidence type="ECO:0000313" key="1">
    <source>
        <dbReference type="EMBL" id="KAB7632960.1"/>
    </source>
</evidence>
<keyword evidence="1" id="KW-0255">Endonuclease</keyword>